<dbReference type="EMBL" id="BAABUK010000011">
    <property type="protein sequence ID" value="GAA5811981.1"/>
    <property type="molecule type" value="Genomic_DNA"/>
</dbReference>
<evidence type="ECO:0000313" key="2">
    <source>
        <dbReference type="EMBL" id="GAA5811981.1"/>
    </source>
</evidence>
<feature type="region of interest" description="Disordered" evidence="1">
    <location>
        <begin position="1"/>
        <end position="24"/>
    </location>
</feature>
<name>A0ABP9YYP1_9FUNG</name>
<sequence>MKRHHYKKNSFTTQEMPPTPSSSAMSFLVTDQKSFDEEEYSRLPLNTAINTTPPSVTDYGSLSSDFTYFQAASPSTRSSPAASTISPNDDDEGLYLLWTHQLLRERGYSPSSCKLNSDEEDENYSIDSSITDLSVGPLETFVSTHQIDNTTRPQSKTIFSSYTPSWLASCFPTC</sequence>
<keyword evidence="3" id="KW-1185">Reference proteome</keyword>
<gene>
    <name evidence="2" type="ORF">MFLAVUS_005428</name>
</gene>
<proteinExistence type="predicted"/>
<evidence type="ECO:0000313" key="3">
    <source>
        <dbReference type="Proteomes" id="UP001473302"/>
    </source>
</evidence>
<comment type="caution">
    <text evidence="2">The sequence shown here is derived from an EMBL/GenBank/DDBJ whole genome shotgun (WGS) entry which is preliminary data.</text>
</comment>
<protein>
    <submittedName>
        <fullName evidence="2">Uncharacterized protein</fullName>
    </submittedName>
</protein>
<evidence type="ECO:0000256" key="1">
    <source>
        <dbReference type="SAM" id="MobiDB-lite"/>
    </source>
</evidence>
<dbReference type="Proteomes" id="UP001473302">
    <property type="component" value="Unassembled WGS sequence"/>
</dbReference>
<accession>A0ABP9YYP1</accession>
<feature type="compositionally biased region" description="Polar residues" evidence="1">
    <location>
        <begin position="9"/>
        <end position="24"/>
    </location>
</feature>
<reference evidence="2 3" key="1">
    <citation type="submission" date="2024-04" db="EMBL/GenBank/DDBJ databases">
        <title>genome sequences of Mucor flavus KT1a and Helicostylum pulchrum KT1b strains isolated from the surface of a dry-aged beef.</title>
        <authorList>
            <person name="Toyotome T."/>
            <person name="Hosono M."/>
            <person name="Torimaru M."/>
            <person name="Fukuda K."/>
            <person name="Mikami N."/>
        </authorList>
    </citation>
    <scope>NUCLEOTIDE SEQUENCE [LARGE SCALE GENOMIC DNA]</scope>
    <source>
        <strain evidence="2 3">KT1a</strain>
    </source>
</reference>
<organism evidence="2 3">
    <name type="scientific">Mucor flavus</name>
    <dbReference type="NCBI Taxonomy" id="439312"/>
    <lineage>
        <taxon>Eukaryota</taxon>
        <taxon>Fungi</taxon>
        <taxon>Fungi incertae sedis</taxon>
        <taxon>Mucoromycota</taxon>
        <taxon>Mucoromycotina</taxon>
        <taxon>Mucoromycetes</taxon>
        <taxon>Mucorales</taxon>
        <taxon>Mucorineae</taxon>
        <taxon>Mucoraceae</taxon>
        <taxon>Mucor</taxon>
    </lineage>
</organism>